<evidence type="ECO:0000313" key="5">
    <source>
        <dbReference type="Proteomes" id="UP000188145"/>
    </source>
</evidence>
<evidence type="ECO:0000256" key="1">
    <source>
        <dbReference type="ARBA" id="ARBA00001946"/>
    </source>
</evidence>
<keyword evidence="5" id="KW-1185">Reference proteome</keyword>
<dbReference type="OrthoDB" id="21342at2"/>
<comment type="cofactor">
    <cofactor evidence="1">
        <name>Mg(2+)</name>
        <dbReference type="ChEBI" id="CHEBI:18420"/>
    </cofactor>
</comment>
<reference evidence="5" key="1">
    <citation type="submission" date="2017-02" db="EMBL/GenBank/DDBJ databases">
        <title>Tessaracoccus aquaemaris sp. nov., isolated from the intestine of a Korean rockfish, Sebastes schlegelii, in a marine aquaculture pond.</title>
        <authorList>
            <person name="Tak E.J."/>
            <person name="Bae J.-W."/>
        </authorList>
    </citation>
    <scope>NUCLEOTIDE SEQUENCE [LARGE SCALE GENOMIC DNA]</scope>
    <source>
        <strain evidence="5">NSG39</strain>
    </source>
</reference>
<evidence type="ECO:0000313" key="4">
    <source>
        <dbReference type="EMBL" id="AQP46301.1"/>
    </source>
</evidence>
<dbReference type="PRINTS" id="PR00502">
    <property type="entry name" value="NUDIXFAMILY"/>
</dbReference>
<name>A0A1Q2CJL2_9ACTN</name>
<proteinExistence type="predicted"/>
<dbReference type="PANTHER" id="PTHR43046:SF16">
    <property type="entry name" value="ADP-RIBOSE PYROPHOSPHATASE YJHB-RELATED"/>
    <property type="match status" value="1"/>
</dbReference>
<dbReference type="PROSITE" id="PS51462">
    <property type="entry name" value="NUDIX"/>
    <property type="match status" value="1"/>
</dbReference>
<dbReference type="STRING" id="1332264.BW730_00650"/>
<sequence length="140" mass="14879">MEIELLAWVMVRDGDGRVLLGRRAGTALADGLWNLPGGHVEPRESVAQAGAREAAEEVGVQIAPEDLTVHGVQRWSVAGASGFNILLVADRWAGDPTPLEGTSEVGWFAPDAPPVDILPWLPAVLARPSSGSLWWDEVPG</sequence>
<organism evidence="4 5">
    <name type="scientific">Tessaracoccus aquimaris</name>
    <dbReference type="NCBI Taxonomy" id="1332264"/>
    <lineage>
        <taxon>Bacteria</taxon>
        <taxon>Bacillati</taxon>
        <taxon>Actinomycetota</taxon>
        <taxon>Actinomycetes</taxon>
        <taxon>Propionibacteriales</taxon>
        <taxon>Propionibacteriaceae</taxon>
        <taxon>Tessaracoccus</taxon>
    </lineage>
</organism>
<evidence type="ECO:0000259" key="3">
    <source>
        <dbReference type="PROSITE" id="PS51462"/>
    </source>
</evidence>
<dbReference type="Proteomes" id="UP000188145">
    <property type="component" value="Chromosome"/>
</dbReference>
<dbReference type="KEGG" id="tes:BW730_00650"/>
<dbReference type="InterPro" id="IPR000086">
    <property type="entry name" value="NUDIX_hydrolase_dom"/>
</dbReference>
<protein>
    <submittedName>
        <fullName evidence="4">NUDIX hydrolase</fullName>
    </submittedName>
</protein>
<dbReference type="PANTHER" id="PTHR43046">
    <property type="entry name" value="GDP-MANNOSE MANNOSYL HYDROLASE"/>
    <property type="match status" value="1"/>
</dbReference>
<feature type="domain" description="Nudix hydrolase" evidence="3">
    <location>
        <begin position="2"/>
        <end position="137"/>
    </location>
</feature>
<dbReference type="InterPro" id="IPR015797">
    <property type="entry name" value="NUDIX_hydrolase-like_dom_sf"/>
</dbReference>
<keyword evidence="2 4" id="KW-0378">Hydrolase</keyword>
<dbReference type="Gene3D" id="3.90.79.10">
    <property type="entry name" value="Nucleoside Triphosphate Pyrophosphohydrolase"/>
    <property type="match status" value="1"/>
</dbReference>
<dbReference type="RefSeq" id="WP_077684623.1">
    <property type="nucleotide sequence ID" value="NZ_CP019606.1"/>
</dbReference>
<dbReference type="EMBL" id="CP019606">
    <property type="protein sequence ID" value="AQP46301.1"/>
    <property type="molecule type" value="Genomic_DNA"/>
</dbReference>
<dbReference type="InterPro" id="IPR020476">
    <property type="entry name" value="Nudix_hydrolase"/>
</dbReference>
<dbReference type="GO" id="GO:0016787">
    <property type="term" value="F:hydrolase activity"/>
    <property type="evidence" value="ECO:0007669"/>
    <property type="project" value="UniProtKB-KW"/>
</dbReference>
<dbReference type="AlphaFoldDB" id="A0A1Q2CJL2"/>
<dbReference type="SUPFAM" id="SSF55811">
    <property type="entry name" value="Nudix"/>
    <property type="match status" value="1"/>
</dbReference>
<gene>
    <name evidence="4" type="ORF">BW730_00650</name>
</gene>
<accession>A0A1Q2CJL2</accession>
<evidence type="ECO:0000256" key="2">
    <source>
        <dbReference type="ARBA" id="ARBA00022801"/>
    </source>
</evidence>
<dbReference type="Pfam" id="PF00293">
    <property type="entry name" value="NUDIX"/>
    <property type="match status" value="1"/>
</dbReference>